<name>A0A1D8KBW0_9GAMM</name>
<evidence type="ECO:0000313" key="3">
    <source>
        <dbReference type="EMBL" id="AOV18453.1"/>
    </source>
</evidence>
<dbReference type="InterPro" id="IPR002810">
    <property type="entry name" value="NfeD-like_C"/>
</dbReference>
<keyword evidence="1" id="KW-1133">Transmembrane helix</keyword>
<dbReference type="AlphaFoldDB" id="A0A1D8KBW0"/>
<accession>A0A1D8KBW0</accession>
<dbReference type="KEGG" id="aaeo:BJI67_05550"/>
<keyword evidence="4" id="KW-1185">Reference proteome</keyword>
<reference evidence="3 4" key="1">
    <citation type="submission" date="2016-09" db="EMBL/GenBank/DDBJ databases">
        <title>Acidihalobacter prosperus V6 (DSM14174).</title>
        <authorList>
            <person name="Khaleque H.N."/>
            <person name="Ramsay J.P."/>
            <person name="Murphy R.J.T."/>
            <person name="Kaksonen A.H."/>
            <person name="Boxall N.J."/>
            <person name="Watkin E.L.J."/>
        </authorList>
    </citation>
    <scope>NUCLEOTIDE SEQUENCE [LARGE SCALE GENOMIC DNA]</scope>
    <source>
        <strain evidence="3 4">V6</strain>
    </source>
</reference>
<feature type="domain" description="NfeD-like C-terminal" evidence="2">
    <location>
        <begin position="86"/>
        <end position="135"/>
    </location>
</feature>
<gene>
    <name evidence="3" type="ORF">BJI67_05550</name>
</gene>
<dbReference type="InterPro" id="IPR012340">
    <property type="entry name" value="NA-bd_OB-fold"/>
</dbReference>
<evidence type="ECO:0000313" key="4">
    <source>
        <dbReference type="Proteomes" id="UP000095342"/>
    </source>
</evidence>
<evidence type="ECO:0000256" key="1">
    <source>
        <dbReference type="SAM" id="Phobius"/>
    </source>
</evidence>
<dbReference type="Pfam" id="PF01957">
    <property type="entry name" value="NfeD"/>
    <property type="match status" value="1"/>
</dbReference>
<dbReference type="Gene3D" id="2.40.50.140">
    <property type="entry name" value="Nucleic acid-binding proteins"/>
    <property type="match status" value="1"/>
</dbReference>
<dbReference type="EMBL" id="CP017448">
    <property type="protein sequence ID" value="AOV18453.1"/>
    <property type="molecule type" value="Genomic_DNA"/>
</dbReference>
<dbReference type="RefSeq" id="WP_070073979.1">
    <property type="nucleotide sequence ID" value="NZ_CP017448.1"/>
</dbReference>
<dbReference type="Proteomes" id="UP000095342">
    <property type="component" value="Chromosome"/>
</dbReference>
<proteinExistence type="predicted"/>
<sequence>MNGLGTLLVLAGAALCAAEIASGTFYLLAFGLALLLAGGAELAWNLGATVDLGLATLLATLFLLAAHRLRRRLSNAAAERTTQDDSGHEVVVLCVQPELRVRYRGTEWAAVLPGAAPPAVGERLLIQRREGNRLLLARNEGNVVNPADPASPHS</sequence>
<evidence type="ECO:0000259" key="2">
    <source>
        <dbReference type="Pfam" id="PF01957"/>
    </source>
</evidence>
<feature type="transmembrane region" description="Helical" evidence="1">
    <location>
        <begin position="42"/>
        <end position="65"/>
    </location>
</feature>
<keyword evidence="1" id="KW-0472">Membrane</keyword>
<protein>
    <recommendedName>
        <fullName evidence="2">NfeD-like C-terminal domain-containing protein</fullName>
    </recommendedName>
</protein>
<keyword evidence="1" id="KW-0812">Transmembrane</keyword>
<organism evidence="3 4">
    <name type="scientific">Acidihalobacter aeolianus</name>
    <dbReference type="NCBI Taxonomy" id="2792603"/>
    <lineage>
        <taxon>Bacteria</taxon>
        <taxon>Pseudomonadati</taxon>
        <taxon>Pseudomonadota</taxon>
        <taxon>Gammaproteobacteria</taxon>
        <taxon>Chromatiales</taxon>
        <taxon>Ectothiorhodospiraceae</taxon>
        <taxon>Acidihalobacter</taxon>
    </lineage>
</organism>